<reference evidence="1" key="2">
    <citation type="journal article" date="2016" name="Mol. Ecol.">
        <title>Population genomics of the filarial nematode parasite Wuchereria bancrofti from mosquitoes.</title>
        <authorList>
            <person name="Small S.T."/>
            <person name="Reimer L.J."/>
            <person name="Tisch D.J."/>
            <person name="King C.L."/>
            <person name="Christensen B.M."/>
            <person name="Siba P.M."/>
            <person name="Kazura J.W."/>
            <person name="Serre D."/>
            <person name="Zimmerman P.A."/>
        </authorList>
    </citation>
    <scope>NUCLEOTIDE SEQUENCE</scope>
    <source>
        <strain evidence="1">pt0022</strain>
    </source>
</reference>
<dbReference type="WBParaSite" id="mrna-Wban_07219">
    <property type="protein sequence ID" value="mrna-Wban_07219"/>
    <property type="gene ID" value="Wban_07219"/>
</dbReference>
<evidence type="ECO:0000313" key="2">
    <source>
        <dbReference type="WBParaSite" id="mrna-Wban_07219"/>
    </source>
</evidence>
<dbReference type="AlphaFoldDB" id="A0AAF5PXX2"/>
<sequence>MQLSNRLHFSLNKINGQSLDHFGYYISFPVMIRI</sequence>
<protein>
    <submittedName>
        <fullName evidence="2">Uncharacterized protein</fullName>
    </submittedName>
</protein>
<accession>A0AAF5PXX2</accession>
<proteinExistence type="predicted"/>
<dbReference type="Proteomes" id="UP000093561">
    <property type="component" value="Unassembled WGS sequence"/>
</dbReference>
<evidence type="ECO:0000313" key="1">
    <source>
        <dbReference type="Proteomes" id="UP000093561"/>
    </source>
</evidence>
<name>A0AAF5PXX2_WUCBA</name>
<organism evidence="1 2">
    <name type="scientific">Wuchereria bancrofti</name>
    <dbReference type="NCBI Taxonomy" id="6293"/>
    <lineage>
        <taxon>Eukaryota</taxon>
        <taxon>Metazoa</taxon>
        <taxon>Ecdysozoa</taxon>
        <taxon>Nematoda</taxon>
        <taxon>Chromadorea</taxon>
        <taxon>Rhabditida</taxon>
        <taxon>Spirurina</taxon>
        <taxon>Spiruromorpha</taxon>
        <taxon>Filarioidea</taxon>
        <taxon>Onchocercidae</taxon>
        <taxon>Wuchereria</taxon>
    </lineage>
</organism>
<reference evidence="2" key="3">
    <citation type="submission" date="2024-02" db="UniProtKB">
        <authorList>
            <consortium name="WormBaseParasite"/>
        </authorList>
    </citation>
    <scope>IDENTIFICATION</scope>
    <source>
        <strain evidence="2">pt0022</strain>
    </source>
</reference>
<reference evidence="1" key="1">
    <citation type="submission" date="2015-03" db="EMBL/GenBank/DDBJ databases">
        <title>Wuchereria bancrofti Genome Sequencing Papua New Guinea Strain.</title>
        <authorList>
            <person name="Small S.T."/>
            <person name="Serre D."/>
            <person name="Zimmerman P.A."/>
        </authorList>
    </citation>
    <scope>NUCLEOTIDE SEQUENCE [LARGE SCALE GENOMIC DNA]</scope>
    <source>
        <strain evidence="1">pt0022</strain>
    </source>
</reference>